<dbReference type="PROSITE" id="PS00086">
    <property type="entry name" value="CYTOCHROME_P450"/>
    <property type="match status" value="1"/>
</dbReference>
<dbReference type="InterPro" id="IPR050121">
    <property type="entry name" value="Cytochrome_P450_monoxygenase"/>
</dbReference>
<dbReference type="PhylomeDB" id="B2ITS2"/>
<protein>
    <submittedName>
        <fullName evidence="5">Cytochrome P450</fullName>
        <ecNumber evidence="5">1.14.14.1</ecNumber>
    </submittedName>
</protein>
<evidence type="ECO:0000256" key="2">
    <source>
        <dbReference type="ARBA" id="ARBA00010617"/>
    </source>
</evidence>
<dbReference type="EMBL" id="CP001037">
    <property type="protein sequence ID" value="ACC82780.1"/>
    <property type="molecule type" value="Genomic_DNA"/>
</dbReference>
<dbReference type="eggNOG" id="COG2124">
    <property type="taxonomic scope" value="Bacteria"/>
</dbReference>
<feature type="binding site" description="axial binding residue" evidence="3">
    <location>
        <position position="396"/>
    </location>
    <ligand>
        <name>heme</name>
        <dbReference type="ChEBI" id="CHEBI:30413"/>
    </ligand>
    <ligandPart>
        <name>Fe</name>
        <dbReference type="ChEBI" id="CHEBI:18248"/>
    </ligandPart>
</feature>
<gene>
    <name evidence="5" type="ordered locus">Npun_R4409</name>
</gene>
<accession>B2ITS2</accession>
<dbReference type="SUPFAM" id="SSF48264">
    <property type="entry name" value="Cytochrome P450"/>
    <property type="match status" value="1"/>
</dbReference>
<dbReference type="STRING" id="63737.Npun_R4409"/>
<keyword evidence="6" id="KW-1185">Reference proteome</keyword>
<sequence length="464" mass="52920">MSLLKLPNGPQTHPWIQMYQWLTNPLEYMEACTKRYGDIFTLKLGQNFAHQVFISNPQAIQQIFTTDPKQLDSGESAGIKAPLLGQQSLLALDGKPHQRQRKLLTPPFHGERMLAYGELIREITEQVSSQWQVGETFAVLPSMQAISFQVILKAVFGLEDGPRYKKLNELLIKILNPKIPLLRTVLLIFPSMRQDLGAWSPWGKYLRLRQQIDQLIYAQIQERKAQPNLSGTDILSLMMAARDEAGEPMTDLELRDELMTLLVAGHETTATSLSWALYWIHHRPQVREKLLQELDNLGEKPDPNAIFRLPYLNAVCSETLRLYPVAMSALNRLVKSPLQIGEYNFEPGTILIPSIYLTHHREDLYPESKQFKPERFLERQFSPYEYLPFGGGNRRCIGMAFALFEMKLVLATVLSRWQMELADSKPVRPVRKGLLFSPAGGVQMVVKGKRLQNQPILQTSSSSV</sequence>
<keyword evidence="4 5" id="KW-0560">Oxidoreductase</keyword>
<evidence type="ECO:0000313" key="5">
    <source>
        <dbReference type="EMBL" id="ACC82780.1"/>
    </source>
</evidence>
<dbReference type="GO" id="GO:0020037">
    <property type="term" value="F:heme binding"/>
    <property type="evidence" value="ECO:0007669"/>
    <property type="project" value="InterPro"/>
</dbReference>
<dbReference type="KEGG" id="npu:Npun_R4409"/>
<keyword evidence="3 4" id="KW-0408">Iron</keyword>
<dbReference type="AlphaFoldDB" id="B2ITS2"/>
<reference evidence="6" key="1">
    <citation type="submission" date="2008-04" db="EMBL/GenBank/DDBJ databases">
        <title>Complete sequence of chromosome of Nostoc punctiforme ATCC 29133.</title>
        <authorList>
            <consortium name="US DOE Joint Genome Institute"/>
            <person name="Copeland A."/>
            <person name="Lucas S."/>
            <person name="Lapidus A."/>
            <person name="Glavina del Rio T."/>
            <person name="Dalin E."/>
            <person name="Tice H."/>
            <person name="Pitluck S."/>
            <person name="Chain P."/>
            <person name="Malfatti S."/>
            <person name="Shin M."/>
            <person name="Vergez L."/>
            <person name="Schmutz J."/>
            <person name="Larimer F."/>
            <person name="Land M."/>
            <person name="Hauser L."/>
            <person name="Kyrpides N."/>
            <person name="Kim E."/>
            <person name="Meeks J.C."/>
            <person name="Elhai J."/>
            <person name="Campbell E.L."/>
            <person name="Thiel T."/>
            <person name="Longmire J."/>
            <person name="Potts M."/>
            <person name="Atlas R."/>
        </authorList>
    </citation>
    <scope>NUCLEOTIDE SEQUENCE [LARGE SCALE GENOMIC DNA]</scope>
    <source>
        <strain evidence="6">ATCC 29133 / PCC 73102</strain>
    </source>
</reference>
<dbReference type="GO" id="GO:0016712">
    <property type="term" value="F:oxidoreductase activity, acting on paired donors, with incorporation or reduction of molecular oxygen, reduced flavin or flavoprotein as one donor, and incorporation of one atom of oxygen"/>
    <property type="evidence" value="ECO:0007669"/>
    <property type="project" value="UniProtKB-EC"/>
</dbReference>
<organism evidence="5 6">
    <name type="scientific">Nostoc punctiforme (strain ATCC 29133 / PCC 73102)</name>
    <dbReference type="NCBI Taxonomy" id="63737"/>
    <lineage>
        <taxon>Bacteria</taxon>
        <taxon>Bacillati</taxon>
        <taxon>Cyanobacteriota</taxon>
        <taxon>Cyanophyceae</taxon>
        <taxon>Nostocales</taxon>
        <taxon>Nostocaceae</taxon>
        <taxon>Nostoc</taxon>
    </lineage>
</organism>
<dbReference type="GO" id="GO:0005506">
    <property type="term" value="F:iron ion binding"/>
    <property type="evidence" value="ECO:0007669"/>
    <property type="project" value="InterPro"/>
</dbReference>
<dbReference type="OrthoDB" id="446280at2"/>
<dbReference type="HOGENOM" id="CLU_001570_5_1_3"/>
<evidence type="ECO:0000313" key="6">
    <source>
        <dbReference type="Proteomes" id="UP000001191"/>
    </source>
</evidence>
<proteinExistence type="inferred from homology"/>
<dbReference type="Pfam" id="PF00067">
    <property type="entry name" value="p450"/>
    <property type="match status" value="1"/>
</dbReference>
<dbReference type="InterPro" id="IPR001128">
    <property type="entry name" value="Cyt_P450"/>
</dbReference>
<evidence type="ECO:0000256" key="1">
    <source>
        <dbReference type="ARBA" id="ARBA00001971"/>
    </source>
</evidence>
<dbReference type="Gene3D" id="1.10.630.10">
    <property type="entry name" value="Cytochrome P450"/>
    <property type="match status" value="1"/>
</dbReference>
<comment type="cofactor">
    <cofactor evidence="1 3">
        <name>heme</name>
        <dbReference type="ChEBI" id="CHEBI:30413"/>
    </cofactor>
</comment>
<evidence type="ECO:0000256" key="4">
    <source>
        <dbReference type="RuleBase" id="RU000461"/>
    </source>
</evidence>
<dbReference type="EnsemblBacteria" id="ACC82780">
    <property type="protein sequence ID" value="ACC82780"/>
    <property type="gene ID" value="Npun_R4409"/>
</dbReference>
<dbReference type="Proteomes" id="UP000001191">
    <property type="component" value="Chromosome"/>
</dbReference>
<evidence type="ECO:0000256" key="3">
    <source>
        <dbReference type="PIRSR" id="PIRSR602401-1"/>
    </source>
</evidence>
<dbReference type="PANTHER" id="PTHR24305">
    <property type="entry name" value="CYTOCHROME P450"/>
    <property type="match status" value="1"/>
</dbReference>
<keyword evidence="3 4" id="KW-0349">Heme</keyword>
<dbReference type="InterPro" id="IPR002401">
    <property type="entry name" value="Cyt_P450_E_grp-I"/>
</dbReference>
<dbReference type="PRINTS" id="PR00385">
    <property type="entry name" value="P450"/>
</dbReference>
<dbReference type="InterPro" id="IPR017972">
    <property type="entry name" value="Cyt_P450_CS"/>
</dbReference>
<name>B2ITS2_NOSP7</name>
<keyword evidence="3 4" id="KW-0479">Metal-binding</keyword>
<dbReference type="EC" id="1.14.14.1" evidence="5"/>
<dbReference type="CDD" id="cd11053">
    <property type="entry name" value="CYP110-like"/>
    <property type="match status" value="1"/>
</dbReference>
<dbReference type="PRINTS" id="PR00463">
    <property type="entry name" value="EP450I"/>
</dbReference>
<reference evidence="5 6" key="2">
    <citation type="journal article" date="2013" name="Plant Physiol.">
        <title>A Nostoc punctiforme Sugar Transporter Necessary to Establish a Cyanobacterium-Plant Symbiosis.</title>
        <authorList>
            <person name="Ekman M."/>
            <person name="Picossi S."/>
            <person name="Campbell E.L."/>
            <person name="Meeks J.C."/>
            <person name="Flores E."/>
        </authorList>
    </citation>
    <scope>NUCLEOTIDE SEQUENCE [LARGE SCALE GENOMIC DNA]</scope>
    <source>
        <strain evidence="6">ATCC 29133 / PCC 73102</strain>
    </source>
</reference>
<dbReference type="RefSeq" id="WP_012410741.1">
    <property type="nucleotide sequence ID" value="NC_010628.1"/>
</dbReference>
<dbReference type="PANTHER" id="PTHR24305:SF166">
    <property type="entry name" value="CYTOCHROME P450 12A4, MITOCHONDRIAL-RELATED"/>
    <property type="match status" value="1"/>
</dbReference>
<comment type="similarity">
    <text evidence="2 4">Belongs to the cytochrome P450 family.</text>
</comment>
<dbReference type="InterPro" id="IPR036396">
    <property type="entry name" value="Cyt_P450_sf"/>
</dbReference>
<keyword evidence="4" id="KW-0503">Monooxygenase</keyword>